<keyword evidence="2 5" id="KW-0238">DNA-binding</keyword>
<keyword evidence="1" id="KW-0805">Transcription regulation</keyword>
<gene>
    <name evidence="5" type="ORF">SAMN05444266_102628</name>
</gene>
<name>A0A1M6Z602_9BACT</name>
<dbReference type="SUPFAM" id="SSF46689">
    <property type="entry name" value="Homeodomain-like"/>
    <property type="match status" value="1"/>
</dbReference>
<dbReference type="PANTHER" id="PTHR43280">
    <property type="entry name" value="ARAC-FAMILY TRANSCRIPTIONAL REGULATOR"/>
    <property type="match status" value="1"/>
</dbReference>
<sequence length="349" mass="39769">MPEVQKSASHGWKVRDLDNIAETQSLPAKPGKPDAHTRLAPRITETDQRYERVSYEMLEKGCMLVSVHIQAKQDTHYHLAPNSNSDFYYLAYASYEGGVERTPLVPDAGGEVMGGKEICSFYNNQYGYETSMKAGAVIDSRIFAFTREWLEKRVNLAAIPQEHALMNIIDKTADRIAILSHHFNTDPLRELNTLLEETPRSPLFPLLLRKFAYSLISNIFTLLSQPAEALLGSNASYEMSVNRIRHYLEQHYRAGFPGIPFLAELADMSEATMRRQFLHLTGKTAHEYFRQVQMNFAYESLQQQVSVKEVALTLGFRNPANFTRLFKANFGITPSAFREKLFPSLPEHK</sequence>
<evidence type="ECO:0000313" key="6">
    <source>
        <dbReference type="Proteomes" id="UP000184420"/>
    </source>
</evidence>
<dbReference type="RefSeq" id="WP_073079518.1">
    <property type="nucleotide sequence ID" value="NZ_FRBL01000002.1"/>
</dbReference>
<reference evidence="5 6" key="1">
    <citation type="submission" date="2016-11" db="EMBL/GenBank/DDBJ databases">
        <authorList>
            <person name="Jaros S."/>
            <person name="Januszkiewicz K."/>
            <person name="Wedrychowicz H."/>
        </authorList>
    </citation>
    <scope>NUCLEOTIDE SEQUENCE [LARGE SCALE GENOMIC DNA]</scope>
    <source>
        <strain evidence="5 6">DSM 27406</strain>
    </source>
</reference>
<dbReference type="GO" id="GO:0003700">
    <property type="term" value="F:DNA-binding transcription factor activity"/>
    <property type="evidence" value="ECO:0007669"/>
    <property type="project" value="InterPro"/>
</dbReference>
<dbReference type="InterPro" id="IPR018060">
    <property type="entry name" value="HTH_AraC"/>
</dbReference>
<evidence type="ECO:0000313" key="5">
    <source>
        <dbReference type="EMBL" id="SHL25908.1"/>
    </source>
</evidence>
<proteinExistence type="predicted"/>
<dbReference type="PRINTS" id="PR00032">
    <property type="entry name" value="HTHARAC"/>
</dbReference>
<organism evidence="5 6">
    <name type="scientific">Chitinophaga jiangningensis</name>
    <dbReference type="NCBI Taxonomy" id="1419482"/>
    <lineage>
        <taxon>Bacteria</taxon>
        <taxon>Pseudomonadati</taxon>
        <taxon>Bacteroidota</taxon>
        <taxon>Chitinophagia</taxon>
        <taxon>Chitinophagales</taxon>
        <taxon>Chitinophagaceae</taxon>
        <taxon>Chitinophaga</taxon>
    </lineage>
</organism>
<dbReference type="AlphaFoldDB" id="A0A1M6Z602"/>
<dbReference type="InterPro" id="IPR020449">
    <property type="entry name" value="Tscrpt_reg_AraC-type_HTH"/>
</dbReference>
<evidence type="ECO:0000256" key="2">
    <source>
        <dbReference type="ARBA" id="ARBA00023125"/>
    </source>
</evidence>
<dbReference type="PROSITE" id="PS01124">
    <property type="entry name" value="HTH_ARAC_FAMILY_2"/>
    <property type="match status" value="1"/>
</dbReference>
<feature type="domain" description="HTH araC/xylS-type" evidence="4">
    <location>
        <begin position="242"/>
        <end position="340"/>
    </location>
</feature>
<dbReference type="Gene3D" id="1.10.10.60">
    <property type="entry name" value="Homeodomain-like"/>
    <property type="match status" value="1"/>
</dbReference>
<evidence type="ECO:0000256" key="1">
    <source>
        <dbReference type="ARBA" id="ARBA00023015"/>
    </source>
</evidence>
<dbReference type="SMART" id="SM00342">
    <property type="entry name" value="HTH_ARAC"/>
    <property type="match status" value="1"/>
</dbReference>
<evidence type="ECO:0000259" key="4">
    <source>
        <dbReference type="PROSITE" id="PS01124"/>
    </source>
</evidence>
<keyword evidence="3" id="KW-0804">Transcription</keyword>
<dbReference type="EMBL" id="FRBL01000002">
    <property type="protein sequence ID" value="SHL25908.1"/>
    <property type="molecule type" value="Genomic_DNA"/>
</dbReference>
<dbReference type="STRING" id="1419482.SAMN05444266_102628"/>
<dbReference type="Proteomes" id="UP000184420">
    <property type="component" value="Unassembled WGS sequence"/>
</dbReference>
<dbReference type="InterPro" id="IPR009057">
    <property type="entry name" value="Homeodomain-like_sf"/>
</dbReference>
<dbReference type="PANTHER" id="PTHR43280:SF2">
    <property type="entry name" value="HTH-TYPE TRANSCRIPTIONAL REGULATOR EXSA"/>
    <property type="match status" value="1"/>
</dbReference>
<protein>
    <submittedName>
        <fullName evidence="5">AraC-type DNA-binding protein</fullName>
    </submittedName>
</protein>
<dbReference type="Pfam" id="PF12833">
    <property type="entry name" value="HTH_18"/>
    <property type="match status" value="1"/>
</dbReference>
<keyword evidence="6" id="KW-1185">Reference proteome</keyword>
<dbReference type="GO" id="GO:0043565">
    <property type="term" value="F:sequence-specific DNA binding"/>
    <property type="evidence" value="ECO:0007669"/>
    <property type="project" value="InterPro"/>
</dbReference>
<dbReference type="OrthoDB" id="743479at2"/>
<evidence type="ECO:0000256" key="3">
    <source>
        <dbReference type="ARBA" id="ARBA00023163"/>
    </source>
</evidence>
<accession>A0A1M6Z602</accession>